<proteinExistence type="predicted"/>
<sequence>MQKIAIFVGAVTLLVGLLGLVAPVSISPGRLPVDCGSPLSPDMSQAKQANDGELAEAVITDIDFVALCRMELNDRRALTITAAAGGVFILAVAAGVSALSRSRQRTG</sequence>
<dbReference type="Proteomes" id="UP000467006">
    <property type="component" value="Chromosome"/>
</dbReference>
<evidence type="ECO:0000313" key="2">
    <source>
        <dbReference type="Proteomes" id="UP000467006"/>
    </source>
</evidence>
<accession>A0A7I7K5A2</accession>
<dbReference type="RefSeq" id="WP_098006413.1">
    <property type="nucleotide sequence ID" value="NZ_AP022563.1"/>
</dbReference>
<dbReference type="EMBL" id="AP022563">
    <property type="protein sequence ID" value="BBX18748.1"/>
    <property type="molecule type" value="Genomic_DNA"/>
</dbReference>
<dbReference type="OrthoDB" id="4751667at2"/>
<organism evidence="1 2">
    <name type="scientific">Mycolicibacterium duvalii</name>
    <dbReference type="NCBI Taxonomy" id="39688"/>
    <lineage>
        <taxon>Bacteria</taxon>
        <taxon>Bacillati</taxon>
        <taxon>Actinomycetota</taxon>
        <taxon>Actinomycetes</taxon>
        <taxon>Mycobacteriales</taxon>
        <taxon>Mycobacteriaceae</taxon>
        <taxon>Mycolicibacterium</taxon>
    </lineage>
</organism>
<keyword evidence="2" id="KW-1185">Reference proteome</keyword>
<name>A0A7I7K5A2_9MYCO</name>
<dbReference type="KEGG" id="mdu:MDUV_36080"/>
<reference evidence="1 2" key="1">
    <citation type="journal article" date="2019" name="Emerg. Microbes Infect.">
        <title>Comprehensive subspecies identification of 175 nontuberculous mycobacteria species based on 7547 genomic profiles.</title>
        <authorList>
            <person name="Matsumoto Y."/>
            <person name="Kinjo T."/>
            <person name="Motooka D."/>
            <person name="Nabeya D."/>
            <person name="Jung N."/>
            <person name="Uechi K."/>
            <person name="Horii T."/>
            <person name="Iida T."/>
            <person name="Fujita J."/>
            <person name="Nakamura S."/>
        </authorList>
    </citation>
    <scope>NUCLEOTIDE SEQUENCE [LARGE SCALE GENOMIC DNA]</scope>
    <source>
        <strain evidence="1 2">JCM 6396</strain>
    </source>
</reference>
<gene>
    <name evidence="1" type="ORF">MDUV_36080</name>
</gene>
<protein>
    <submittedName>
        <fullName evidence="1">Uncharacterized protein</fullName>
    </submittedName>
</protein>
<evidence type="ECO:0000313" key="1">
    <source>
        <dbReference type="EMBL" id="BBX18748.1"/>
    </source>
</evidence>
<dbReference type="AlphaFoldDB" id="A0A7I7K5A2"/>